<proteinExistence type="predicted"/>
<evidence type="ECO:0000256" key="1">
    <source>
        <dbReference type="PROSITE-ProRule" id="PRU00339"/>
    </source>
</evidence>
<dbReference type="STRING" id="69014.TK1115"/>
<keyword evidence="2" id="KW-0175">Coiled coil</keyword>
<sequence>MVKNMEELMKAIQEKNCGELKRVLYYRVDDLSDEQLKEVLEKAEEIAKECNDWELYKLVLYYYHEILGIDKISEFEKLAKEKDEFELKFHLADLYYLIGELEKSLELFRGLLEEEVAKGNVEHAARIYYSMAMIHEEIQEYEKALELIEKAEELYEKMGDERELLRLRIYKGYVTFEAGDTYRGKAIIAGVLPKILEDRELLVEAHLSFEEIFEEYEDYEAALQECLYALVYGRGTDYEDIAFGALMDVLWQLFLDDDFETVYLNIDMFINAFPEWADFFEAVKALALFKDGKIEDEEVKKAIEKVKDPRLLEMLELLGEAEL</sequence>
<keyword evidence="1" id="KW-0802">TPR repeat</keyword>
<dbReference type="SUPFAM" id="SSF48452">
    <property type="entry name" value="TPR-like"/>
    <property type="match status" value="1"/>
</dbReference>
<dbReference type="InParanoid" id="Q5JE69"/>
<dbReference type="InterPro" id="IPR011990">
    <property type="entry name" value="TPR-like_helical_dom_sf"/>
</dbReference>
<dbReference type="PROSITE" id="PS50005">
    <property type="entry name" value="TPR"/>
    <property type="match status" value="1"/>
</dbReference>
<evidence type="ECO:0000256" key="2">
    <source>
        <dbReference type="SAM" id="Coils"/>
    </source>
</evidence>
<dbReference type="SMART" id="SM00028">
    <property type="entry name" value="TPR"/>
    <property type="match status" value="2"/>
</dbReference>
<accession>Q5JE69</accession>
<dbReference type="eggNOG" id="arCOG03043">
    <property type="taxonomic scope" value="Archaea"/>
</dbReference>
<feature type="repeat" description="TPR" evidence="1">
    <location>
        <begin position="125"/>
        <end position="158"/>
    </location>
</feature>
<dbReference type="HOGENOM" id="CLU_878843_0_0_2"/>
<dbReference type="EMBL" id="AP006878">
    <property type="protein sequence ID" value="BAD85304.1"/>
    <property type="molecule type" value="Genomic_DNA"/>
</dbReference>
<dbReference type="InterPro" id="IPR045135">
    <property type="entry name" value="Rpn7_N"/>
</dbReference>
<dbReference type="PhylomeDB" id="Q5JE69"/>
<reference evidence="4 5" key="1">
    <citation type="journal article" date="2005" name="Genome Res.">
        <title>Complete genome sequence of the hyperthermophilic archaeon Thermococcus kodakaraensis KOD1 and comparison with Pyrococcus genomes.</title>
        <authorList>
            <person name="Fukui T."/>
            <person name="Atomi H."/>
            <person name="Kanai T."/>
            <person name="Matsumi R."/>
            <person name="Fujiwara S."/>
            <person name="Imanaka T."/>
        </authorList>
    </citation>
    <scope>NUCLEOTIDE SEQUENCE [LARGE SCALE GENOMIC DNA]</scope>
    <source>
        <strain evidence="5">ATCC BAA-918 / JCM 12380 / KOD1</strain>
    </source>
</reference>
<dbReference type="InterPro" id="IPR019734">
    <property type="entry name" value="TPR_rpt"/>
</dbReference>
<gene>
    <name evidence="4" type="ordered locus">TK1115</name>
</gene>
<protein>
    <recommendedName>
        <fullName evidence="3">26S proteasome regulatory subunit Rpn7 N-terminal domain-containing protein</fullName>
    </recommendedName>
</protein>
<evidence type="ECO:0000259" key="3">
    <source>
        <dbReference type="Pfam" id="PF10602"/>
    </source>
</evidence>
<feature type="domain" description="26S proteasome regulatory subunit Rpn7 N-terminal" evidence="3">
    <location>
        <begin position="86"/>
        <end position="179"/>
    </location>
</feature>
<dbReference type="Pfam" id="PF10602">
    <property type="entry name" value="RPN7"/>
    <property type="match status" value="1"/>
</dbReference>
<dbReference type="Gene3D" id="1.25.40.10">
    <property type="entry name" value="Tetratricopeptide repeat domain"/>
    <property type="match status" value="1"/>
</dbReference>
<dbReference type="AlphaFoldDB" id="Q5JE69"/>
<dbReference type="EnsemblBacteria" id="BAD85304">
    <property type="protein sequence ID" value="BAD85304"/>
    <property type="gene ID" value="TK1115"/>
</dbReference>
<name>Q5JE69_THEKO</name>
<evidence type="ECO:0000313" key="5">
    <source>
        <dbReference type="Proteomes" id="UP000000536"/>
    </source>
</evidence>
<dbReference type="PATRIC" id="fig|69014.16.peg.1091"/>
<evidence type="ECO:0000313" key="4">
    <source>
        <dbReference type="EMBL" id="BAD85304.1"/>
    </source>
</evidence>
<dbReference type="KEGG" id="tko:TK1115"/>
<feature type="coiled-coil region" evidence="2">
    <location>
        <begin position="131"/>
        <end position="168"/>
    </location>
</feature>
<dbReference type="Proteomes" id="UP000000536">
    <property type="component" value="Chromosome"/>
</dbReference>
<keyword evidence="5" id="KW-1185">Reference proteome</keyword>
<organism evidence="4 5">
    <name type="scientific">Thermococcus kodakarensis (strain ATCC BAA-918 / JCM 12380 / KOD1)</name>
    <name type="common">Pyrococcus kodakaraensis (strain KOD1)</name>
    <dbReference type="NCBI Taxonomy" id="69014"/>
    <lineage>
        <taxon>Archaea</taxon>
        <taxon>Methanobacteriati</taxon>
        <taxon>Methanobacteriota</taxon>
        <taxon>Thermococci</taxon>
        <taxon>Thermococcales</taxon>
        <taxon>Thermococcaceae</taxon>
        <taxon>Thermococcus</taxon>
    </lineage>
</organism>